<accession>A0A225VEX2</accession>
<dbReference type="Pfam" id="PF13365">
    <property type="entry name" value="Trypsin_2"/>
    <property type="match status" value="1"/>
</dbReference>
<evidence type="ECO:0000256" key="2">
    <source>
        <dbReference type="SAM" id="SignalP"/>
    </source>
</evidence>
<evidence type="ECO:0008006" key="5">
    <source>
        <dbReference type="Google" id="ProtNLM"/>
    </source>
</evidence>
<dbReference type="Gene3D" id="2.40.10.10">
    <property type="entry name" value="Trypsin-like serine proteases"/>
    <property type="match status" value="1"/>
</dbReference>
<comment type="caution">
    <text evidence="3">The sequence shown here is derived from an EMBL/GenBank/DDBJ whole genome shotgun (WGS) entry which is preliminary data.</text>
</comment>
<dbReference type="InterPro" id="IPR009003">
    <property type="entry name" value="Peptidase_S1_PA"/>
</dbReference>
<dbReference type="SUPFAM" id="SSF50494">
    <property type="entry name" value="Trypsin-like serine proteases"/>
    <property type="match status" value="1"/>
</dbReference>
<evidence type="ECO:0000313" key="4">
    <source>
        <dbReference type="Proteomes" id="UP000198211"/>
    </source>
</evidence>
<evidence type="ECO:0000256" key="1">
    <source>
        <dbReference type="ARBA" id="ARBA00023026"/>
    </source>
</evidence>
<proteinExistence type="predicted"/>
<gene>
    <name evidence="3" type="ORF">PHMEG_00024253</name>
</gene>
<dbReference type="PANTHER" id="PTHR36234">
    <property type="entry name" value="LYSYL ENDOPEPTIDASE"/>
    <property type="match status" value="1"/>
</dbReference>
<reference evidence="4" key="1">
    <citation type="submission" date="2017-03" db="EMBL/GenBank/DDBJ databases">
        <title>Phytopthora megakarya and P. palmivora, two closely related causual agents of cacao black pod achieved similar genome size and gene model numbers by different mechanisms.</title>
        <authorList>
            <person name="Ali S."/>
            <person name="Shao J."/>
            <person name="Larry D.J."/>
            <person name="Kronmiller B."/>
            <person name="Shen D."/>
            <person name="Strem M.D."/>
            <person name="Melnick R.L."/>
            <person name="Guiltinan M.J."/>
            <person name="Tyler B.M."/>
            <person name="Meinhardt L.W."/>
            <person name="Bailey B.A."/>
        </authorList>
    </citation>
    <scope>NUCLEOTIDE SEQUENCE [LARGE SCALE GENOMIC DNA]</scope>
    <source>
        <strain evidence="4">zdho120</strain>
    </source>
</reference>
<dbReference type="AlphaFoldDB" id="A0A225VEX2"/>
<protein>
    <recommendedName>
        <fullName evidence="5">Serine protease</fullName>
    </recommendedName>
</protein>
<organism evidence="3 4">
    <name type="scientific">Phytophthora megakarya</name>
    <dbReference type="NCBI Taxonomy" id="4795"/>
    <lineage>
        <taxon>Eukaryota</taxon>
        <taxon>Sar</taxon>
        <taxon>Stramenopiles</taxon>
        <taxon>Oomycota</taxon>
        <taxon>Peronosporomycetes</taxon>
        <taxon>Peronosporales</taxon>
        <taxon>Peronosporaceae</taxon>
        <taxon>Phytophthora</taxon>
    </lineage>
</organism>
<dbReference type="OrthoDB" id="100767at2759"/>
<sequence>MRTLLLLSLLSVLQYQVLFYVNVSLCAHQAQGFPQNLQAADAVVALHPLVGGEWSIFLSDNRIPQALQIVHPRAGSIAVNFKQLDLLSGDKVVVRDPNGSMSITVTPANASSLVEELKTSNNSPHSLLLQTHPFLVKGDSVVVEYLPSIPTLMLPVSRNQRSKPIVVMDSYASITYSSRFGASRDGVDLESTVGAKVEAKEAVCYRKTQPKMYAKARAVARLMIRTDQDTSDGESEQATSWSFCTGWLIGAGNHLITNHHCMKDAAVGERATDVTRYAKEQEAVDPELQLNPFRWKWPRRSSRNKTGRVVEAIVGFMAETKTCQERGFMGERVGIVEARRVAVVAENPDLDYVLLRALTNGSTTSLTRRYGSLRLRSTGPVNGETIYIPQHPRGEPKEIAATKNGEPAIIEVAKPPSIDSRYRRPYSKTSDIQPIVWYNADTEPGSSGSPVLSHEDNTVVALHRAGNSENSQSASTELFNIGVRIDLIAQDLQRRNVLPKNALAS</sequence>
<feature type="chain" id="PRO_5012398060" description="Serine protease" evidence="2">
    <location>
        <begin position="20"/>
        <end position="505"/>
    </location>
</feature>
<dbReference type="STRING" id="4795.A0A225VEX2"/>
<evidence type="ECO:0000313" key="3">
    <source>
        <dbReference type="EMBL" id="OWZ03933.1"/>
    </source>
</evidence>
<keyword evidence="4" id="KW-1185">Reference proteome</keyword>
<dbReference type="Proteomes" id="UP000198211">
    <property type="component" value="Unassembled WGS sequence"/>
</dbReference>
<keyword evidence="2" id="KW-0732">Signal</keyword>
<keyword evidence="1" id="KW-0843">Virulence</keyword>
<name>A0A225VEX2_9STRA</name>
<dbReference type="InterPro" id="IPR043504">
    <property type="entry name" value="Peptidase_S1_PA_chymotrypsin"/>
</dbReference>
<dbReference type="PANTHER" id="PTHR36234:SF5">
    <property type="entry name" value="LYSYL ENDOPEPTIDASE"/>
    <property type="match status" value="1"/>
</dbReference>
<feature type="signal peptide" evidence="2">
    <location>
        <begin position="1"/>
        <end position="19"/>
    </location>
</feature>
<dbReference type="EMBL" id="NBNE01005241">
    <property type="protein sequence ID" value="OWZ03933.1"/>
    <property type="molecule type" value="Genomic_DNA"/>
</dbReference>